<reference evidence="1 2" key="1">
    <citation type="submission" date="2018-10" db="EMBL/GenBank/DDBJ databases">
        <title>Streptococcus hillyeri sp. nov., isolated from equine tracheal sample.</title>
        <authorList>
            <person name="Macfadyen A.C."/>
            <person name="Waller A."/>
            <person name="Paterson G.K."/>
        </authorList>
    </citation>
    <scope>NUCLEOTIDE SEQUENCE [LARGE SCALE GENOMIC DNA]</scope>
    <source>
        <strain evidence="1 2">28462</strain>
    </source>
</reference>
<dbReference type="AlphaFoldDB" id="A0A3L9DVN9"/>
<organism evidence="1 2">
    <name type="scientific">Streptococcus hillyeri</name>
    <dbReference type="NCBI Taxonomy" id="2282420"/>
    <lineage>
        <taxon>Bacteria</taxon>
        <taxon>Bacillati</taxon>
        <taxon>Bacillota</taxon>
        <taxon>Bacilli</taxon>
        <taxon>Lactobacillales</taxon>
        <taxon>Streptococcaceae</taxon>
        <taxon>Streptococcus</taxon>
    </lineage>
</organism>
<dbReference type="EMBL" id="RCVM01000003">
    <property type="protein sequence ID" value="RLY04414.1"/>
    <property type="molecule type" value="Genomic_DNA"/>
</dbReference>
<gene>
    <name evidence="1" type="ORF">EAF07_02940</name>
</gene>
<evidence type="ECO:0000313" key="2">
    <source>
        <dbReference type="Proteomes" id="UP000279194"/>
    </source>
</evidence>
<dbReference type="Proteomes" id="UP000279194">
    <property type="component" value="Unassembled WGS sequence"/>
</dbReference>
<protein>
    <submittedName>
        <fullName evidence="1">Uncharacterized protein</fullName>
    </submittedName>
</protein>
<evidence type="ECO:0000313" key="1">
    <source>
        <dbReference type="EMBL" id="RLY04414.1"/>
    </source>
</evidence>
<proteinExistence type="predicted"/>
<keyword evidence="2" id="KW-1185">Reference proteome</keyword>
<name>A0A3L9DVN9_9STRE</name>
<comment type="caution">
    <text evidence="1">The sequence shown here is derived from an EMBL/GenBank/DDBJ whole genome shotgun (WGS) entry which is preliminary data.</text>
</comment>
<accession>A0A3L9DVN9</accession>
<sequence length="67" mass="7662">MLLSKTVRTLKRFGEPFEAGNEADKVSVKTSFGVSLLLFELRSQKVRYNQVFTLDYNTTMAKEALEN</sequence>